<accession>A0ABD6CVJ7</accession>
<dbReference type="RefSeq" id="WP_256422076.1">
    <property type="nucleotide sequence ID" value="NZ_JANHDI010000010.1"/>
</dbReference>
<name>A0ABD6CVJ7_9EURY</name>
<keyword evidence="3" id="KW-0732">Signal</keyword>
<keyword evidence="2" id="KW-0813">Transport</keyword>
<evidence type="ECO:0000313" key="5">
    <source>
        <dbReference type="EMBL" id="MFD1601065.1"/>
    </source>
</evidence>
<dbReference type="PROSITE" id="PS51257">
    <property type="entry name" value="PROKAR_LIPOPROTEIN"/>
    <property type="match status" value="1"/>
</dbReference>
<dbReference type="PANTHER" id="PTHR30532:SF1">
    <property type="entry name" value="IRON(3+)-HYDROXAMATE-BINDING PROTEIN FHUD"/>
    <property type="match status" value="1"/>
</dbReference>
<dbReference type="SUPFAM" id="SSF53807">
    <property type="entry name" value="Helical backbone' metal receptor"/>
    <property type="match status" value="1"/>
</dbReference>
<evidence type="ECO:0000256" key="2">
    <source>
        <dbReference type="ARBA" id="ARBA00022448"/>
    </source>
</evidence>
<dbReference type="AlphaFoldDB" id="A0ABD6CVJ7"/>
<comment type="caution">
    <text evidence="5">The sequence shown here is derived from an EMBL/GenBank/DDBJ whole genome shotgun (WGS) entry which is preliminary data.</text>
</comment>
<comment type="subcellular location">
    <subcellularLocation>
        <location evidence="1">Cell envelope</location>
    </subcellularLocation>
</comment>
<dbReference type="InterPro" id="IPR051313">
    <property type="entry name" value="Bact_iron-sidero_bind"/>
</dbReference>
<proteinExistence type="predicted"/>
<evidence type="ECO:0000256" key="1">
    <source>
        <dbReference type="ARBA" id="ARBA00004196"/>
    </source>
</evidence>
<dbReference type="EMBL" id="JBHUDK010000035">
    <property type="protein sequence ID" value="MFD1601065.1"/>
    <property type="molecule type" value="Genomic_DNA"/>
</dbReference>
<gene>
    <name evidence="5" type="ORF">ACFSBX_19210</name>
</gene>
<evidence type="ECO:0000259" key="4">
    <source>
        <dbReference type="Pfam" id="PF01497"/>
    </source>
</evidence>
<evidence type="ECO:0000313" key="6">
    <source>
        <dbReference type="Proteomes" id="UP001597085"/>
    </source>
</evidence>
<dbReference type="Pfam" id="PF01497">
    <property type="entry name" value="Peripla_BP_2"/>
    <property type="match status" value="1"/>
</dbReference>
<reference evidence="5 6" key="1">
    <citation type="journal article" date="2019" name="Int. J. Syst. Evol. Microbiol.">
        <title>The Global Catalogue of Microorganisms (GCM) 10K type strain sequencing project: providing services to taxonomists for standard genome sequencing and annotation.</title>
        <authorList>
            <consortium name="The Broad Institute Genomics Platform"/>
            <consortium name="The Broad Institute Genome Sequencing Center for Infectious Disease"/>
            <person name="Wu L."/>
            <person name="Ma J."/>
        </authorList>
    </citation>
    <scope>NUCLEOTIDE SEQUENCE [LARGE SCALE GENOMIC DNA]</scope>
    <source>
        <strain evidence="5 6">CGMCC 1.12121</strain>
    </source>
</reference>
<dbReference type="InterPro" id="IPR002491">
    <property type="entry name" value="ABC_transptr_periplasmic_BD"/>
</dbReference>
<organism evidence="5 6">
    <name type="scientific">Halobellus rarus</name>
    <dbReference type="NCBI Taxonomy" id="1126237"/>
    <lineage>
        <taxon>Archaea</taxon>
        <taxon>Methanobacteriati</taxon>
        <taxon>Methanobacteriota</taxon>
        <taxon>Stenosarchaea group</taxon>
        <taxon>Halobacteria</taxon>
        <taxon>Halobacteriales</taxon>
        <taxon>Haloferacaceae</taxon>
        <taxon>Halobellus</taxon>
    </lineage>
</organism>
<keyword evidence="6" id="KW-1185">Reference proteome</keyword>
<dbReference type="InterPro" id="IPR006311">
    <property type="entry name" value="TAT_signal"/>
</dbReference>
<dbReference type="PROSITE" id="PS51318">
    <property type="entry name" value="TAT"/>
    <property type="match status" value="1"/>
</dbReference>
<evidence type="ECO:0000256" key="3">
    <source>
        <dbReference type="ARBA" id="ARBA00022729"/>
    </source>
</evidence>
<sequence length="394" mass="43071">MSRDADDGITRREIVRYGAAITGAGLFAGCTGGSDGGAGASSTTSAEATAVESTTEATASAEPSYTVAIEPVGEVAFESVPETWVANNGSWADMGIALGLEPPKGVWLPSRYHTRYYDEIPGVSVDGDTIQQLWGDGGVGKEQFYELDAGVHVFDPNFLRNRGEWSEDDVDELTTQIGPVFGNSIFGRTYPWHDDYRYYTLYEAFERLSQVFQRTDRFEAFAALHGEFQTNLRSAVSEAGERPSAAVVWAGGDQPESFYPYVQNEGTSFKHLEDLEVGDSLANTSVKDFLSNRGAIDYETLLDVDPEVLLVRGQEAKTAEEFRDTVVSFMESHDVASELTAVANGDVYRAGPLYQGPITNLVVTERLARTLYGVEEELFDRQRVSDIVAGSFEA</sequence>
<feature type="domain" description="Fe/B12 periplasmic-binding" evidence="4">
    <location>
        <begin position="199"/>
        <end position="351"/>
    </location>
</feature>
<dbReference type="Proteomes" id="UP001597085">
    <property type="component" value="Unassembled WGS sequence"/>
</dbReference>
<protein>
    <submittedName>
        <fullName evidence="5">ABC transporter substrate-binding protein</fullName>
    </submittedName>
</protein>
<dbReference type="Gene3D" id="3.40.50.1980">
    <property type="entry name" value="Nitrogenase molybdenum iron protein domain"/>
    <property type="match status" value="2"/>
</dbReference>
<dbReference type="PANTHER" id="PTHR30532">
    <property type="entry name" value="IRON III DICITRATE-BINDING PERIPLASMIC PROTEIN"/>
    <property type="match status" value="1"/>
</dbReference>